<evidence type="ECO:0000256" key="4">
    <source>
        <dbReference type="ARBA" id="ARBA00022989"/>
    </source>
</evidence>
<keyword evidence="2" id="KW-0132">Cell division</keyword>
<dbReference type="EMBL" id="JAERWK010000025">
    <property type="protein sequence ID" value="MBM9469253.1"/>
    <property type="molecule type" value="Genomic_DNA"/>
</dbReference>
<keyword evidence="3 7" id="KW-0812">Transmembrane</keyword>
<dbReference type="InterPro" id="IPR050487">
    <property type="entry name" value="FtsQ_DivIB"/>
</dbReference>
<dbReference type="PANTHER" id="PTHR37820:SF1">
    <property type="entry name" value="CELL DIVISION PROTEIN FTSQ"/>
    <property type="match status" value="1"/>
</dbReference>
<evidence type="ECO:0000259" key="8">
    <source>
        <dbReference type="Pfam" id="PF03799"/>
    </source>
</evidence>
<dbReference type="InterPro" id="IPR005548">
    <property type="entry name" value="Cell_div_FtsQ/DivIB_C"/>
</dbReference>
<proteinExistence type="predicted"/>
<keyword evidence="7" id="KW-0472">Membrane</keyword>
<organism evidence="10 11">
    <name type="scientific">Nakamurella leprariae</name>
    <dbReference type="NCBI Taxonomy" id="2803911"/>
    <lineage>
        <taxon>Bacteria</taxon>
        <taxon>Bacillati</taxon>
        <taxon>Actinomycetota</taxon>
        <taxon>Actinomycetes</taxon>
        <taxon>Nakamurellales</taxon>
        <taxon>Nakamurellaceae</taxon>
        <taxon>Nakamurella</taxon>
    </lineage>
</organism>
<evidence type="ECO:0000256" key="1">
    <source>
        <dbReference type="ARBA" id="ARBA00022475"/>
    </source>
</evidence>
<sequence length="292" mass="29963">MSGPTRTPVRPTGPRPAEVASARPVRARRRRWPLLVGLATVAVLLVAGFVVAWFTPVLGVRSVQVDGITAATGGDAAADPSATTGDPAAAEQVRAEVLAASGVALDTPLARVDPAAVAARVAALPGITAAEVERAWPDTLLITVELPVPVAVTQANDSWWLLDATGEPYRTVAGRESVPTLPVVELATPGPQDPATLAAVRVSGVLPESLRAQLAAVAATSPYDVTLRLTDGRTVRWGTAGPDPGVAATAGDGSDDTTLDVDTARKLQVLPAVLQQPGTVFDISDPTLVSVR</sequence>
<feature type="domain" description="Cell division protein FtsQ/DivIB C-terminal" evidence="8">
    <location>
        <begin position="152"/>
        <end position="276"/>
    </location>
</feature>
<dbReference type="AlphaFoldDB" id="A0A939BY66"/>
<dbReference type="RefSeq" id="WP_205262201.1">
    <property type="nucleotide sequence ID" value="NZ_JAERWK010000025.1"/>
</dbReference>
<keyword evidence="11" id="KW-1185">Reference proteome</keyword>
<dbReference type="Pfam" id="PF03799">
    <property type="entry name" value="FtsQ_DivIB_C"/>
    <property type="match status" value="1"/>
</dbReference>
<evidence type="ECO:0000313" key="11">
    <source>
        <dbReference type="Proteomes" id="UP000663792"/>
    </source>
</evidence>
<reference evidence="10" key="1">
    <citation type="submission" date="2021-01" db="EMBL/GenBank/DDBJ databases">
        <title>YIM 132084 draft genome.</title>
        <authorList>
            <person name="An D."/>
        </authorList>
    </citation>
    <scope>NUCLEOTIDE SEQUENCE</scope>
    <source>
        <strain evidence="10">YIM 132084</strain>
    </source>
</reference>
<gene>
    <name evidence="10" type="ORF">JL106_18355</name>
</gene>
<name>A0A939BY66_9ACTN</name>
<dbReference type="Pfam" id="PF08478">
    <property type="entry name" value="POTRA_1"/>
    <property type="match status" value="1"/>
</dbReference>
<evidence type="ECO:0000313" key="10">
    <source>
        <dbReference type="EMBL" id="MBM9469253.1"/>
    </source>
</evidence>
<accession>A0A939BY66</accession>
<evidence type="ECO:0000256" key="2">
    <source>
        <dbReference type="ARBA" id="ARBA00022618"/>
    </source>
</evidence>
<feature type="transmembrane region" description="Helical" evidence="7">
    <location>
        <begin position="32"/>
        <end position="54"/>
    </location>
</feature>
<keyword evidence="5" id="KW-0131">Cell cycle</keyword>
<dbReference type="InterPro" id="IPR013685">
    <property type="entry name" value="POTRA_FtsQ_type"/>
</dbReference>
<evidence type="ECO:0000259" key="9">
    <source>
        <dbReference type="Pfam" id="PF08478"/>
    </source>
</evidence>
<keyword evidence="1" id="KW-1003">Cell membrane</keyword>
<protein>
    <submittedName>
        <fullName evidence="10">FtsQ-type POTRA domain-containing protein</fullName>
    </submittedName>
</protein>
<evidence type="ECO:0000256" key="5">
    <source>
        <dbReference type="ARBA" id="ARBA00023306"/>
    </source>
</evidence>
<comment type="caution">
    <text evidence="10">The sequence shown here is derived from an EMBL/GenBank/DDBJ whole genome shotgun (WGS) entry which is preliminary data.</text>
</comment>
<keyword evidence="4 7" id="KW-1133">Transmembrane helix</keyword>
<evidence type="ECO:0000256" key="3">
    <source>
        <dbReference type="ARBA" id="ARBA00022692"/>
    </source>
</evidence>
<feature type="domain" description="POTRA" evidence="9">
    <location>
        <begin position="95"/>
        <end position="145"/>
    </location>
</feature>
<dbReference type="Proteomes" id="UP000663792">
    <property type="component" value="Unassembled WGS sequence"/>
</dbReference>
<dbReference type="GO" id="GO:0051301">
    <property type="term" value="P:cell division"/>
    <property type="evidence" value="ECO:0007669"/>
    <property type="project" value="UniProtKB-KW"/>
</dbReference>
<evidence type="ECO:0000256" key="6">
    <source>
        <dbReference type="SAM" id="MobiDB-lite"/>
    </source>
</evidence>
<dbReference type="PANTHER" id="PTHR37820">
    <property type="entry name" value="CELL DIVISION PROTEIN DIVIB"/>
    <property type="match status" value="1"/>
</dbReference>
<dbReference type="GO" id="GO:0005886">
    <property type="term" value="C:plasma membrane"/>
    <property type="evidence" value="ECO:0007669"/>
    <property type="project" value="TreeGrafter"/>
</dbReference>
<evidence type="ECO:0000256" key="7">
    <source>
        <dbReference type="SAM" id="Phobius"/>
    </source>
</evidence>
<feature type="region of interest" description="Disordered" evidence="6">
    <location>
        <begin position="1"/>
        <end position="23"/>
    </location>
</feature>
<dbReference type="Gene3D" id="3.10.20.310">
    <property type="entry name" value="membrane protein fhac"/>
    <property type="match status" value="1"/>
</dbReference>